<dbReference type="InterPro" id="IPR016135">
    <property type="entry name" value="UBQ-conjugating_enzyme/RWD"/>
</dbReference>
<evidence type="ECO:0000313" key="6">
    <source>
        <dbReference type="EMBL" id="RPB20605.1"/>
    </source>
</evidence>
<evidence type="ECO:0000256" key="3">
    <source>
        <dbReference type="ARBA" id="ARBA00022695"/>
    </source>
</evidence>
<dbReference type="InParanoid" id="A0A3N4LRJ0"/>
<dbReference type="Proteomes" id="UP000267821">
    <property type="component" value="Unassembled WGS sequence"/>
</dbReference>
<evidence type="ECO:0000256" key="1">
    <source>
        <dbReference type="ARBA" id="ARBA00022676"/>
    </source>
</evidence>
<dbReference type="PROSITE" id="PS50127">
    <property type="entry name" value="UBC_2"/>
    <property type="match status" value="1"/>
</dbReference>
<dbReference type="PANTHER" id="PTHR21328">
    <property type="entry name" value="POLY ADP-RIBOSE POLYMERASE FAMILY, MEMBER PARP"/>
    <property type="match status" value="1"/>
</dbReference>
<dbReference type="GO" id="GO:0016779">
    <property type="term" value="F:nucleotidyltransferase activity"/>
    <property type="evidence" value="ECO:0007669"/>
    <property type="project" value="UniProtKB-KW"/>
</dbReference>
<dbReference type="OrthoDB" id="109543at2759"/>
<dbReference type="InterPro" id="IPR051838">
    <property type="entry name" value="ARTD_PARP"/>
</dbReference>
<keyword evidence="3" id="KW-0548">Nucleotidyltransferase</keyword>
<dbReference type="STRING" id="1051890.A0A3N4LRJ0"/>
<name>A0A3N4LRJ0_9PEZI</name>
<dbReference type="SUPFAM" id="SSF54495">
    <property type="entry name" value="UBC-like"/>
    <property type="match status" value="1"/>
</dbReference>
<evidence type="ECO:0000256" key="4">
    <source>
        <dbReference type="ARBA" id="ARBA00023027"/>
    </source>
</evidence>
<keyword evidence="1" id="KW-0328">Glycosyltransferase</keyword>
<sequence length="1214" mass="135393">MPRKQYLQHLTEVSHKPPDKNIESVRRGEDDGSFIISYKPPTSSGLEGHIEITGLIPDLADYPSDHQTYLYTSSSEVPAYITDALNTVEGHGLSLFQLIQLIVMSLNKVVLQKHGSRKAMKPGYTTEYEDEDTFMPDFEDEDDLMEEEEDNDSIGGWSDDGAAHLDEVDHEDAQMNDALNDNNRPEILPDLRRDLREAKSAGFRVGVLGDIKGGIDCYISLSIKISKLGLSDEAVNAWKLDKNRYLILLIHFNHYYKPLAILLRHSYHAKQSVQFCVGMSKHYKPTHTEAISAFSKVQPMQNENVYDEGSKAADEGFRGIFISRPLNELLNSRLIDLVIQRVEYTLSWDGSERFLADWQGKQPQHIPNLENYRTTEDTPANLPAIVVLDSLADVSSPTAASFPLIAMQYTLRHLVRCTEFCLVCHNKINNSFEALKPYVCSNPLCLYQYMALGFGPSIEYEIISQPTVVDLLISFCYASAKSNSLTDFPNGMNLLVPRRDSIDPDPLNFQAELDRSELPHTLSCTYGITSPLKRGEWIRVRNPQAVDTYYYRVEDTSCFPKITLSMPVVKPISTPMDAVGAQPVTPQGAPDEGCEQVTCTTFSVNFDEMDYGAKQTAITEIIDTIPPVYDMKTWLEENTTIASQASLRNWTDRISPAAFGVLRWIIASNRSCIIPVDEVDKEGNKAEDTRESRVWGMGDYIQFRFAMGAPDKEQRFVKAVKEAQQKHALKYPTLFAFHGSPLANWHSIVREGLHFKKTSHGRAFGHGCYHSLHLSTSLHYSSQLGKSNQVHLVWPNSCLKVNQAFCLNEIINAPSEFVSTTPHLVVAQLDWIQTRYLFVTMQKEFPPKPSPHGAAQATPKEAKFQKKADYEFKVIPVPNLIFDQDPLMTPLNTKSEKLIIPAAITTRFNESGKAPERTQVAPALAPGPTSTGKLFKVRRSKVSKALGSKSNVNTPDGDYDSDATVQTENEDLLILLSDDEGATKNAGTTIFSRAANLFGIGSSKKKETTPLTDFVPGSLDMLDIPLIPPPSYASSTATRRLQGELKAVLRTQESTPPHELGWYINPDSVTNVYQWIFEFHSFDENLPLAQDMKSLGLKSIILEARFGSSFPMSPPFIRVIKPRFLGFQQGGGGHVTLGGALCMELLTNSGWSAVSSLESVLLQVRMAMTSTEPRPARLVLGRGIQTYGAGEAKEAYIRACKLHGWEVPADFAAF</sequence>
<protein>
    <recommendedName>
        <fullName evidence="5">UBC core domain-containing protein</fullName>
    </recommendedName>
</protein>
<dbReference type="Pfam" id="PF00644">
    <property type="entry name" value="PARP"/>
    <property type="match status" value="1"/>
</dbReference>
<proteinExistence type="predicted"/>
<dbReference type="AlphaFoldDB" id="A0A3N4LRJ0"/>
<keyword evidence="7" id="KW-1185">Reference proteome</keyword>
<evidence type="ECO:0000313" key="7">
    <source>
        <dbReference type="Proteomes" id="UP000267821"/>
    </source>
</evidence>
<dbReference type="EMBL" id="ML121569">
    <property type="protein sequence ID" value="RPB20605.1"/>
    <property type="molecule type" value="Genomic_DNA"/>
</dbReference>
<gene>
    <name evidence="6" type="ORF">L211DRAFT_841537</name>
</gene>
<accession>A0A3N4LRJ0</accession>
<evidence type="ECO:0000256" key="2">
    <source>
        <dbReference type="ARBA" id="ARBA00022679"/>
    </source>
</evidence>
<dbReference type="InterPro" id="IPR000608">
    <property type="entry name" value="UBC"/>
</dbReference>
<evidence type="ECO:0000259" key="5">
    <source>
        <dbReference type="PROSITE" id="PS50127"/>
    </source>
</evidence>
<reference evidence="6 7" key="1">
    <citation type="journal article" date="2018" name="Nat. Ecol. Evol.">
        <title>Pezizomycetes genomes reveal the molecular basis of ectomycorrhizal truffle lifestyle.</title>
        <authorList>
            <person name="Murat C."/>
            <person name="Payen T."/>
            <person name="Noel B."/>
            <person name="Kuo A."/>
            <person name="Morin E."/>
            <person name="Chen J."/>
            <person name="Kohler A."/>
            <person name="Krizsan K."/>
            <person name="Balestrini R."/>
            <person name="Da Silva C."/>
            <person name="Montanini B."/>
            <person name="Hainaut M."/>
            <person name="Levati E."/>
            <person name="Barry K.W."/>
            <person name="Belfiori B."/>
            <person name="Cichocki N."/>
            <person name="Clum A."/>
            <person name="Dockter R.B."/>
            <person name="Fauchery L."/>
            <person name="Guy J."/>
            <person name="Iotti M."/>
            <person name="Le Tacon F."/>
            <person name="Lindquist E.A."/>
            <person name="Lipzen A."/>
            <person name="Malagnac F."/>
            <person name="Mello A."/>
            <person name="Molinier V."/>
            <person name="Miyauchi S."/>
            <person name="Poulain J."/>
            <person name="Riccioni C."/>
            <person name="Rubini A."/>
            <person name="Sitrit Y."/>
            <person name="Splivallo R."/>
            <person name="Traeger S."/>
            <person name="Wang M."/>
            <person name="Zifcakova L."/>
            <person name="Wipf D."/>
            <person name="Zambonelli A."/>
            <person name="Paolocci F."/>
            <person name="Nowrousian M."/>
            <person name="Ottonello S."/>
            <person name="Baldrian P."/>
            <person name="Spatafora J.W."/>
            <person name="Henrissat B."/>
            <person name="Nagy L.G."/>
            <person name="Aury J.M."/>
            <person name="Wincker P."/>
            <person name="Grigoriev I.V."/>
            <person name="Bonfante P."/>
            <person name="Martin F.M."/>
        </authorList>
    </citation>
    <scope>NUCLEOTIDE SEQUENCE [LARGE SCALE GENOMIC DNA]</scope>
    <source>
        <strain evidence="6 7">ATCC MYA-4762</strain>
    </source>
</reference>
<keyword evidence="2" id="KW-0808">Transferase</keyword>
<dbReference type="CDD" id="cd23802">
    <property type="entry name" value="UBCc_UBE2Q"/>
    <property type="match status" value="1"/>
</dbReference>
<dbReference type="GO" id="GO:0003950">
    <property type="term" value="F:NAD+ poly-ADP-ribosyltransferase activity"/>
    <property type="evidence" value="ECO:0007669"/>
    <property type="project" value="InterPro"/>
</dbReference>
<feature type="domain" description="UBC core" evidence="5">
    <location>
        <begin position="1036"/>
        <end position="1206"/>
    </location>
</feature>
<keyword evidence="4" id="KW-0520">NAD</keyword>
<dbReference type="Gene3D" id="3.90.228.10">
    <property type="match status" value="1"/>
</dbReference>
<dbReference type="SUPFAM" id="SSF56399">
    <property type="entry name" value="ADP-ribosylation"/>
    <property type="match status" value="1"/>
</dbReference>
<dbReference type="InterPro" id="IPR012317">
    <property type="entry name" value="Poly(ADP-ribose)pol_cat_dom"/>
</dbReference>
<dbReference type="FunFam" id="3.10.110.10:FF:000107">
    <property type="entry name" value="Ubiquitin conjugating enzyme, putative"/>
    <property type="match status" value="1"/>
</dbReference>
<dbReference type="Gene3D" id="3.10.110.10">
    <property type="entry name" value="Ubiquitin Conjugating Enzyme"/>
    <property type="match status" value="1"/>
</dbReference>
<organism evidence="6 7">
    <name type="scientific">Terfezia boudieri ATCC MYA-4762</name>
    <dbReference type="NCBI Taxonomy" id="1051890"/>
    <lineage>
        <taxon>Eukaryota</taxon>
        <taxon>Fungi</taxon>
        <taxon>Dikarya</taxon>
        <taxon>Ascomycota</taxon>
        <taxon>Pezizomycotina</taxon>
        <taxon>Pezizomycetes</taxon>
        <taxon>Pezizales</taxon>
        <taxon>Pezizaceae</taxon>
        <taxon>Terfezia</taxon>
    </lineage>
</organism>